<dbReference type="EMBL" id="JBHSGN010000052">
    <property type="protein sequence ID" value="MFC4673329.1"/>
    <property type="molecule type" value="Genomic_DNA"/>
</dbReference>
<protein>
    <submittedName>
        <fullName evidence="1">Uncharacterized protein</fullName>
    </submittedName>
</protein>
<sequence>MNNQHISIKVGDIVKANYGSVVFAFANTITGKSEHLNIPPYAIVTEVRAKEKPDTQNIQVKIIFDATSFADYKEEELEVICSTGLKNNTRKPTLRQVQKEYETSEVVMGEMLASVPADGLSVEEAFYLYLKAMNWAEGNIFFRKYDDERMEEIEIIPEV</sequence>
<keyword evidence="2" id="KW-1185">Reference proteome</keyword>
<name>A0ABV9KT59_9BACT</name>
<comment type="caution">
    <text evidence="1">The sequence shown here is derived from an EMBL/GenBank/DDBJ whole genome shotgun (WGS) entry which is preliminary data.</text>
</comment>
<accession>A0ABV9KT59</accession>
<evidence type="ECO:0000313" key="2">
    <source>
        <dbReference type="Proteomes" id="UP001596023"/>
    </source>
</evidence>
<reference evidence="2" key="1">
    <citation type="journal article" date="2019" name="Int. J. Syst. Evol. Microbiol.">
        <title>The Global Catalogue of Microorganisms (GCM) 10K type strain sequencing project: providing services to taxonomists for standard genome sequencing and annotation.</title>
        <authorList>
            <consortium name="The Broad Institute Genomics Platform"/>
            <consortium name="The Broad Institute Genome Sequencing Center for Infectious Disease"/>
            <person name="Wu L."/>
            <person name="Ma J."/>
        </authorList>
    </citation>
    <scope>NUCLEOTIDE SEQUENCE [LARGE SCALE GENOMIC DNA]</scope>
    <source>
        <strain evidence="2">CCUG 66188</strain>
    </source>
</reference>
<gene>
    <name evidence="1" type="ORF">ACFO6W_06465</name>
</gene>
<evidence type="ECO:0000313" key="1">
    <source>
        <dbReference type="EMBL" id="MFC4673329.1"/>
    </source>
</evidence>
<dbReference type="RefSeq" id="WP_379994580.1">
    <property type="nucleotide sequence ID" value="NZ_JBHSGN010000052.1"/>
</dbReference>
<organism evidence="1 2">
    <name type="scientific">Dysgonomonas termitidis</name>
    <dbReference type="NCBI Taxonomy" id="1516126"/>
    <lineage>
        <taxon>Bacteria</taxon>
        <taxon>Pseudomonadati</taxon>
        <taxon>Bacteroidota</taxon>
        <taxon>Bacteroidia</taxon>
        <taxon>Bacteroidales</taxon>
        <taxon>Dysgonomonadaceae</taxon>
        <taxon>Dysgonomonas</taxon>
    </lineage>
</organism>
<proteinExistence type="predicted"/>
<dbReference type="Proteomes" id="UP001596023">
    <property type="component" value="Unassembled WGS sequence"/>
</dbReference>